<dbReference type="CDD" id="cd14499">
    <property type="entry name" value="CDC14_C"/>
    <property type="match status" value="1"/>
</dbReference>
<dbReference type="InterPro" id="IPR044506">
    <property type="entry name" value="CDC14_C"/>
</dbReference>
<evidence type="ECO:0000256" key="2">
    <source>
        <dbReference type="ARBA" id="ARBA00013064"/>
    </source>
</evidence>
<reference evidence="8 9" key="1">
    <citation type="submission" date="2020-04" db="EMBL/GenBank/DDBJ databases">
        <title>Perkinsus chesapeaki whole genome sequence.</title>
        <authorList>
            <person name="Bogema D.R."/>
        </authorList>
    </citation>
    <scope>NUCLEOTIDE SEQUENCE [LARGE SCALE GENOMIC DNA]</scope>
    <source>
        <strain evidence="8">ATCC PRA-425</strain>
    </source>
</reference>
<dbReference type="PROSITE" id="PS50054">
    <property type="entry name" value="TYR_PHOSPHATASE_DUAL"/>
    <property type="match status" value="1"/>
</dbReference>
<dbReference type="PANTHER" id="PTHR23339">
    <property type="entry name" value="TYROSINE SPECIFIC PROTEIN PHOSPHATASE AND DUAL SPECIFICITY PROTEIN PHOSPHATASE"/>
    <property type="match status" value="1"/>
</dbReference>
<dbReference type="Pfam" id="PF14671">
    <property type="entry name" value="DSPn"/>
    <property type="match status" value="1"/>
</dbReference>
<gene>
    <name evidence="8" type="primary">CDC14A_1</name>
    <name evidence="8" type="ORF">FOL47_006793</name>
</gene>
<dbReference type="AlphaFoldDB" id="A0A7J6LPN6"/>
<evidence type="ECO:0000256" key="4">
    <source>
        <dbReference type="ARBA" id="ARBA00022912"/>
    </source>
</evidence>
<feature type="compositionally biased region" description="Low complexity" evidence="5">
    <location>
        <begin position="10"/>
        <end position="24"/>
    </location>
</feature>
<sequence>MSLLRKRTDSLSSASSSAAGPSSRSRQASISSILGLATPFPVVELLPGRFYFTVAEGSFLAVNSEQHGGFSSRKPHVFTIDHELVYDPFAMDFGPLNLGMIHSYMEKVHSLIQGQRRPLVHYCSSEPRKRSNAVFLACAYLVIHCSVRPQEAFSRIVNGGYTSFLPFRDATSGPCSYKCTILDCLEGLHRARRIGWYVPSHFDKEQYQYYEKVENGDLNWIIPGKFLAFAGPHPNRHDAHGYLTLMPEDYYDVFKDLGVTLVIRLNKKSYDRSRFTEGGFAHADLYFPDGSCPPQNIINSFLSLCESAPGAIAVHCKAGLGRTGSLIGIYAMKHYGFPARAWIGWNRICRPGSVLGPQQQFLCDMERLVLRRASLDRSPSETLKPLKIDVKLSQHEAKEDTGQGERLTSAKKTGQLARRLSNSTSPINSSTIRGFFGRVL</sequence>
<name>A0A7J6LPN6_PERCH</name>
<feature type="domain" description="Tyrosine specific protein phosphatases" evidence="7">
    <location>
        <begin position="299"/>
        <end position="361"/>
    </location>
</feature>
<dbReference type="OrthoDB" id="442453at2759"/>
<dbReference type="PROSITE" id="PS00383">
    <property type="entry name" value="TYR_PHOSPHATASE_1"/>
    <property type="match status" value="1"/>
</dbReference>
<evidence type="ECO:0000259" key="7">
    <source>
        <dbReference type="PROSITE" id="PS50056"/>
    </source>
</evidence>
<dbReference type="InterPro" id="IPR020422">
    <property type="entry name" value="TYR_PHOSPHATASE_DUAL_dom"/>
</dbReference>
<dbReference type="EMBL" id="JAAPAO010000388">
    <property type="protein sequence ID" value="KAF4661174.1"/>
    <property type="molecule type" value="Genomic_DNA"/>
</dbReference>
<accession>A0A7J6LPN6</accession>
<organism evidence="8 9">
    <name type="scientific">Perkinsus chesapeaki</name>
    <name type="common">Clam parasite</name>
    <name type="synonym">Perkinsus andrewsi</name>
    <dbReference type="NCBI Taxonomy" id="330153"/>
    <lineage>
        <taxon>Eukaryota</taxon>
        <taxon>Sar</taxon>
        <taxon>Alveolata</taxon>
        <taxon>Perkinsozoa</taxon>
        <taxon>Perkinsea</taxon>
        <taxon>Perkinsida</taxon>
        <taxon>Perkinsidae</taxon>
        <taxon>Perkinsus</taxon>
    </lineage>
</organism>
<evidence type="ECO:0000313" key="9">
    <source>
        <dbReference type="Proteomes" id="UP000591131"/>
    </source>
</evidence>
<evidence type="ECO:0000313" key="8">
    <source>
        <dbReference type="EMBL" id="KAF4661174.1"/>
    </source>
</evidence>
<dbReference type="InterPro" id="IPR029021">
    <property type="entry name" value="Prot-tyrosine_phosphatase-like"/>
</dbReference>
<dbReference type="InterPro" id="IPR000387">
    <property type="entry name" value="Tyr_Pase_dom"/>
</dbReference>
<feature type="region of interest" description="Disordered" evidence="5">
    <location>
        <begin position="395"/>
        <end position="425"/>
    </location>
</feature>
<dbReference type="EC" id="3.1.3.48" evidence="2"/>
<evidence type="ECO:0000256" key="3">
    <source>
        <dbReference type="ARBA" id="ARBA00022801"/>
    </source>
</evidence>
<dbReference type="CDD" id="cd17657">
    <property type="entry name" value="CDC14_N"/>
    <property type="match status" value="1"/>
</dbReference>
<dbReference type="InterPro" id="IPR016130">
    <property type="entry name" value="Tyr_Pase_AS"/>
</dbReference>
<feature type="region of interest" description="Disordered" evidence="5">
    <location>
        <begin position="1"/>
        <end position="24"/>
    </location>
</feature>
<dbReference type="Proteomes" id="UP000591131">
    <property type="component" value="Unassembled WGS sequence"/>
</dbReference>
<keyword evidence="3" id="KW-0378">Hydrolase</keyword>
<keyword evidence="9" id="KW-1185">Reference proteome</keyword>
<keyword evidence="4" id="KW-0904">Protein phosphatase</keyword>
<protein>
    <recommendedName>
        <fullName evidence="2">protein-tyrosine-phosphatase</fullName>
        <ecNumber evidence="2">3.1.3.48</ecNumber>
    </recommendedName>
</protein>
<evidence type="ECO:0000256" key="1">
    <source>
        <dbReference type="ARBA" id="ARBA00007315"/>
    </source>
</evidence>
<dbReference type="SUPFAM" id="SSF52799">
    <property type="entry name" value="(Phosphotyrosine protein) phosphatases II"/>
    <property type="match status" value="2"/>
</dbReference>
<dbReference type="FunFam" id="3.90.190.10:FF:000006">
    <property type="entry name" value="Dual specificity protein phosphatase CDC14B"/>
    <property type="match status" value="1"/>
</dbReference>
<feature type="domain" description="Tyrosine-protein phosphatase" evidence="6">
    <location>
        <begin position="216"/>
        <end position="374"/>
    </location>
</feature>
<dbReference type="GO" id="GO:0004725">
    <property type="term" value="F:protein tyrosine phosphatase activity"/>
    <property type="evidence" value="ECO:0007669"/>
    <property type="project" value="UniProtKB-EC"/>
</dbReference>
<comment type="similarity">
    <text evidence="1">Belongs to the protein-tyrosine phosphatase family. Non-receptor class CDC14 subfamily.</text>
</comment>
<dbReference type="Gene3D" id="3.90.190.10">
    <property type="entry name" value="Protein tyrosine phosphatase superfamily"/>
    <property type="match status" value="2"/>
</dbReference>
<evidence type="ECO:0000259" key="6">
    <source>
        <dbReference type="PROSITE" id="PS50054"/>
    </source>
</evidence>
<evidence type="ECO:0000256" key="5">
    <source>
        <dbReference type="SAM" id="MobiDB-lite"/>
    </source>
</evidence>
<dbReference type="SMART" id="SM00195">
    <property type="entry name" value="DSPc"/>
    <property type="match status" value="1"/>
</dbReference>
<comment type="caution">
    <text evidence="8">The sequence shown here is derived from an EMBL/GenBank/DDBJ whole genome shotgun (WGS) entry which is preliminary data.</text>
</comment>
<dbReference type="PROSITE" id="PS50056">
    <property type="entry name" value="TYR_PHOSPHATASE_2"/>
    <property type="match status" value="1"/>
</dbReference>
<dbReference type="InterPro" id="IPR029260">
    <property type="entry name" value="DSPn"/>
</dbReference>
<dbReference type="InterPro" id="IPR050561">
    <property type="entry name" value="PTP"/>
</dbReference>
<dbReference type="Pfam" id="PF22785">
    <property type="entry name" value="Tc-R-P"/>
    <property type="match status" value="1"/>
</dbReference>
<proteinExistence type="inferred from homology"/>